<gene>
    <name evidence="2" type="ORF">EEDITHA_LOCUS17777</name>
</gene>
<dbReference type="Proteomes" id="UP001153954">
    <property type="component" value="Unassembled WGS sequence"/>
</dbReference>
<sequence>MGQKVGKIEDWFDENDEVLMRAFGKHRHLLRQQRRSNRSANTTEIRQSERELVRLSRKKTEGTEGWMVAREGSSHSVACRHQPAWRVL</sequence>
<accession>A0AAU9UZH8</accession>
<evidence type="ECO:0000313" key="2">
    <source>
        <dbReference type="EMBL" id="CAH2103237.1"/>
    </source>
</evidence>
<proteinExistence type="predicted"/>
<feature type="compositionally biased region" description="Basic and acidic residues" evidence="1">
    <location>
        <begin position="46"/>
        <end position="56"/>
    </location>
</feature>
<organism evidence="2 3">
    <name type="scientific">Euphydryas editha</name>
    <name type="common">Edith's checkerspot</name>
    <dbReference type="NCBI Taxonomy" id="104508"/>
    <lineage>
        <taxon>Eukaryota</taxon>
        <taxon>Metazoa</taxon>
        <taxon>Ecdysozoa</taxon>
        <taxon>Arthropoda</taxon>
        <taxon>Hexapoda</taxon>
        <taxon>Insecta</taxon>
        <taxon>Pterygota</taxon>
        <taxon>Neoptera</taxon>
        <taxon>Endopterygota</taxon>
        <taxon>Lepidoptera</taxon>
        <taxon>Glossata</taxon>
        <taxon>Ditrysia</taxon>
        <taxon>Papilionoidea</taxon>
        <taxon>Nymphalidae</taxon>
        <taxon>Nymphalinae</taxon>
        <taxon>Euphydryas</taxon>
    </lineage>
</organism>
<dbReference type="EMBL" id="CAKOGL010000026">
    <property type="protein sequence ID" value="CAH2103237.1"/>
    <property type="molecule type" value="Genomic_DNA"/>
</dbReference>
<comment type="caution">
    <text evidence="2">The sequence shown here is derived from an EMBL/GenBank/DDBJ whole genome shotgun (WGS) entry which is preliminary data.</text>
</comment>
<reference evidence="2" key="1">
    <citation type="submission" date="2022-03" db="EMBL/GenBank/DDBJ databases">
        <authorList>
            <person name="Tunstrom K."/>
        </authorList>
    </citation>
    <scope>NUCLEOTIDE SEQUENCE</scope>
</reference>
<name>A0AAU9UZH8_EUPED</name>
<protein>
    <submittedName>
        <fullName evidence="2">Uncharacterized protein</fullName>
    </submittedName>
</protein>
<evidence type="ECO:0000256" key="1">
    <source>
        <dbReference type="SAM" id="MobiDB-lite"/>
    </source>
</evidence>
<feature type="region of interest" description="Disordered" evidence="1">
    <location>
        <begin position="30"/>
        <end position="56"/>
    </location>
</feature>
<keyword evidence="3" id="KW-1185">Reference proteome</keyword>
<evidence type="ECO:0000313" key="3">
    <source>
        <dbReference type="Proteomes" id="UP001153954"/>
    </source>
</evidence>
<dbReference type="AlphaFoldDB" id="A0AAU9UZH8"/>